<proteinExistence type="predicted"/>
<keyword evidence="3" id="KW-1185">Reference proteome</keyword>
<organism evidence="2 3">
    <name type="scientific">Coprobacillus cateniformis</name>
    <dbReference type="NCBI Taxonomy" id="100884"/>
    <lineage>
        <taxon>Bacteria</taxon>
        <taxon>Bacillati</taxon>
        <taxon>Bacillota</taxon>
        <taxon>Erysipelotrichia</taxon>
        <taxon>Erysipelotrichales</taxon>
        <taxon>Coprobacillaceae</taxon>
        <taxon>Coprobacillus</taxon>
    </lineage>
</organism>
<keyword evidence="1" id="KW-0472">Membrane</keyword>
<evidence type="ECO:0000256" key="1">
    <source>
        <dbReference type="SAM" id="Phobius"/>
    </source>
</evidence>
<dbReference type="Proteomes" id="UP000003157">
    <property type="component" value="Unassembled WGS sequence"/>
</dbReference>
<feature type="transmembrane region" description="Helical" evidence="1">
    <location>
        <begin position="40"/>
        <end position="58"/>
    </location>
</feature>
<comment type="caution">
    <text evidence="2">The sequence shown here is derived from an EMBL/GenBank/DDBJ whole genome shotgun (WGS) entry which is preliminary data.</text>
</comment>
<sequence length="150" mass="17373">MAKSENRKYYTAIVVAALIACAVVLRVLGKFDILRVPGGIARSLIYIALYIGWGISVYRRILYAPVRRYMVGVSFLAVFWFMLRTLKYHFVASPNVIRHLWYGYYVPMLFIPLLFAAVSLYLGKSETFRLPIWAKLLLYPPPPCFACCWY</sequence>
<evidence type="ECO:0000313" key="2">
    <source>
        <dbReference type="EMBL" id="EFW04513.1"/>
    </source>
</evidence>
<dbReference type="PROSITE" id="PS51257">
    <property type="entry name" value="PROKAR_LIPOPROTEIN"/>
    <property type="match status" value="1"/>
</dbReference>
<keyword evidence="1" id="KW-1133">Transmembrane helix</keyword>
<accession>E7GBV1</accession>
<dbReference type="HOGENOM" id="CLU_1737432_0_0_9"/>
<protein>
    <recommendedName>
        <fullName evidence="4">Histidine kinase N-terminal 7TM region domain-containing protein</fullName>
    </recommendedName>
</protein>
<keyword evidence="1" id="KW-0812">Transmembrane</keyword>
<dbReference type="RefSeq" id="WP_008789336.1">
    <property type="nucleotide sequence ID" value="NZ_GL636579.1"/>
</dbReference>
<feature type="transmembrane region" description="Helical" evidence="1">
    <location>
        <begin position="70"/>
        <end position="90"/>
    </location>
</feature>
<name>E7GBV1_9FIRM</name>
<evidence type="ECO:0000313" key="3">
    <source>
        <dbReference type="Proteomes" id="UP000003157"/>
    </source>
</evidence>
<dbReference type="EMBL" id="ADKX01000036">
    <property type="protein sequence ID" value="EFW04513.1"/>
    <property type="molecule type" value="Genomic_DNA"/>
</dbReference>
<dbReference type="AlphaFoldDB" id="E7GBV1"/>
<gene>
    <name evidence="2" type="ORF">HMPREF9488_02242</name>
</gene>
<feature type="transmembrane region" description="Helical" evidence="1">
    <location>
        <begin position="102"/>
        <end position="122"/>
    </location>
</feature>
<reference evidence="2 3" key="1">
    <citation type="submission" date="2010-12" db="EMBL/GenBank/DDBJ databases">
        <title>The Genome Sequence of Coprobacillus sp. strain 29_1.</title>
        <authorList>
            <consortium name="The Broad Institute Genome Sequencing Platform"/>
            <person name="Earl A."/>
            <person name="Ward D."/>
            <person name="Feldgarden M."/>
            <person name="Gevers D."/>
            <person name="Daigneault M."/>
            <person name="Sibley C.D."/>
            <person name="White A."/>
            <person name="Strauss J."/>
            <person name="Allen-Vercoe E."/>
            <person name="Young S.K."/>
            <person name="Zeng Q."/>
            <person name="Gargeya S."/>
            <person name="Fitzgerald M."/>
            <person name="Haas B."/>
            <person name="Abouelleil A."/>
            <person name="Alvarado L."/>
            <person name="Arachchi H.M."/>
            <person name="Berlin A."/>
            <person name="Brown A."/>
            <person name="Chapman S.B."/>
            <person name="Chen Z."/>
            <person name="Dunbar C."/>
            <person name="Freedman E."/>
            <person name="Gearin G."/>
            <person name="Gellesch M."/>
            <person name="Goldberg J."/>
            <person name="Griggs A."/>
            <person name="Gujja S."/>
            <person name="Heilman E."/>
            <person name="Heiman D."/>
            <person name="Howarth C."/>
            <person name="Larson L."/>
            <person name="Lui A."/>
            <person name="MacDonald P.J.P."/>
            <person name="Mehta T."/>
            <person name="Montmayeur A."/>
            <person name="Murphy C."/>
            <person name="Neiman D."/>
            <person name="Pearson M."/>
            <person name="Priest M."/>
            <person name="Roberts A."/>
            <person name="Saif S."/>
            <person name="Shea T."/>
            <person name="Shenoy N."/>
            <person name="Sisk P."/>
            <person name="Stolte C."/>
            <person name="Sykes S."/>
            <person name="White J."/>
            <person name="Yandava C."/>
            <person name="Nusbaum C."/>
            <person name="Birren B."/>
        </authorList>
    </citation>
    <scope>NUCLEOTIDE SEQUENCE [LARGE SCALE GENOMIC DNA]</scope>
    <source>
        <strain evidence="2 3">29_1</strain>
    </source>
</reference>
<feature type="transmembrane region" description="Helical" evidence="1">
    <location>
        <begin position="9"/>
        <end position="28"/>
    </location>
</feature>
<evidence type="ECO:0008006" key="4">
    <source>
        <dbReference type="Google" id="ProtNLM"/>
    </source>
</evidence>